<evidence type="ECO:0000256" key="2">
    <source>
        <dbReference type="PROSITE-ProRule" id="PRU00191"/>
    </source>
</evidence>
<dbReference type="Gene3D" id="3.30.505.10">
    <property type="entry name" value="SH2 domain"/>
    <property type="match status" value="1"/>
</dbReference>
<feature type="region of interest" description="Disordered" evidence="3">
    <location>
        <begin position="253"/>
        <end position="294"/>
    </location>
</feature>
<dbReference type="Pfam" id="PF00017">
    <property type="entry name" value="SH2"/>
    <property type="match status" value="1"/>
</dbReference>
<dbReference type="FunFam" id="3.30.505.10:FF:000103">
    <property type="entry name" value="Si:ch73-109i22.2"/>
    <property type="match status" value="1"/>
</dbReference>
<sequence length="558" mass="61819">MNVCSLPALNATNTQEDYAESHERERLLCCPPVQPRPMPRPSVAPESQCTSKKPPIKPRRSVKIRPTTQGDAGQSNSQANQKENEVEVKRIVPSQVLYPHGPLEAQTPSLRAHILLWFQKTQLPRLHTPGSPLPSWLHGFATRREAEQLLQEKEPGCFLLRLSESKVGFVLSYRGGDRCRHFIIEEESKVSGMNGQYVIAGEQSRHDSLEELIDYYTHNPVGPFSEMLTMPCVQEAWCEKWNVLSLVPSLPSQANGSCEDEAKLGVDDIGTRDRRPEKTEISTQPNGNSSAADSVYNTTGLAQYAVVRKALRKTHSLPECKIGIGSALPVKENATQEPVVGSATLADLTWPVDVPYARVNKPPRQIPQNLSVSATDPSSQGEVAAIAPQSLASAASMAEQKYWELEPLHTYEETLHTRRGHEEIDFYAVGRRREIAGEVSVHHLYSEVNIKGTRDDILPMQAPPPIRRASMYNSTTSSSRSKPVLPQRPPLRPVHASPRPENSIQSFGGAAGLTAPPYSSLIHSEQRLPTSSNFSIYEQIPERPSNSRPPLPPNNPKR</sequence>
<keyword evidence="1 2" id="KW-0727">SH2 domain</keyword>
<feature type="compositionally biased region" description="Polar residues" evidence="3">
    <location>
        <begin position="66"/>
        <end position="81"/>
    </location>
</feature>
<dbReference type="PROSITE" id="PS50001">
    <property type="entry name" value="SH2"/>
    <property type="match status" value="1"/>
</dbReference>
<feature type="compositionally biased region" description="Polar residues" evidence="3">
    <location>
        <begin position="281"/>
        <end position="294"/>
    </location>
</feature>
<dbReference type="InterPro" id="IPR036860">
    <property type="entry name" value="SH2_dom_sf"/>
</dbReference>
<dbReference type="SUPFAM" id="SSF55550">
    <property type="entry name" value="SH2 domain"/>
    <property type="match status" value="1"/>
</dbReference>
<organism evidence="5 6">
    <name type="scientific">Electrophorus voltai</name>
    <dbReference type="NCBI Taxonomy" id="2609070"/>
    <lineage>
        <taxon>Eukaryota</taxon>
        <taxon>Metazoa</taxon>
        <taxon>Chordata</taxon>
        <taxon>Craniata</taxon>
        <taxon>Vertebrata</taxon>
        <taxon>Euteleostomi</taxon>
        <taxon>Actinopterygii</taxon>
        <taxon>Neopterygii</taxon>
        <taxon>Teleostei</taxon>
        <taxon>Ostariophysi</taxon>
        <taxon>Gymnotiformes</taxon>
        <taxon>Gymnotoidei</taxon>
        <taxon>Gymnotidae</taxon>
        <taxon>Electrophorus</taxon>
    </lineage>
</organism>
<dbReference type="EMBL" id="JAROKS010000003">
    <property type="protein sequence ID" value="KAK1804714.1"/>
    <property type="molecule type" value="Genomic_DNA"/>
</dbReference>
<feature type="region of interest" description="Disordered" evidence="3">
    <location>
        <begin position="455"/>
        <end position="558"/>
    </location>
</feature>
<feature type="compositionally biased region" description="Low complexity" evidence="3">
    <location>
        <begin position="474"/>
        <end position="485"/>
    </location>
</feature>
<dbReference type="Proteomes" id="UP001239994">
    <property type="component" value="Unassembled WGS sequence"/>
</dbReference>
<dbReference type="GO" id="GO:0005737">
    <property type="term" value="C:cytoplasm"/>
    <property type="evidence" value="ECO:0007669"/>
    <property type="project" value="TreeGrafter"/>
</dbReference>
<feature type="compositionally biased region" description="Pro residues" evidence="3">
    <location>
        <begin position="547"/>
        <end position="558"/>
    </location>
</feature>
<gene>
    <name evidence="5" type="ORF">P4O66_003534</name>
</gene>
<dbReference type="PANTHER" id="PTHR14388">
    <property type="entry name" value="T CELL-SPECIFIC ADAPTER PROTEIN TSAD"/>
    <property type="match status" value="1"/>
</dbReference>
<reference evidence="5" key="1">
    <citation type="submission" date="2023-03" db="EMBL/GenBank/DDBJ databases">
        <title>Electrophorus voltai genome.</title>
        <authorList>
            <person name="Bian C."/>
        </authorList>
    </citation>
    <scope>NUCLEOTIDE SEQUENCE</scope>
    <source>
        <strain evidence="5">CB-2022</strain>
        <tissue evidence="5">Muscle</tissue>
    </source>
</reference>
<protein>
    <recommendedName>
        <fullName evidence="4">SH2 domain-containing protein</fullName>
    </recommendedName>
</protein>
<feature type="compositionally biased region" description="Pro residues" evidence="3">
    <location>
        <begin position="32"/>
        <end position="42"/>
    </location>
</feature>
<keyword evidence="6" id="KW-1185">Reference proteome</keyword>
<dbReference type="PANTHER" id="PTHR14388:SF23">
    <property type="entry name" value="SI:CH73-109I22.2"/>
    <property type="match status" value="1"/>
</dbReference>
<feature type="compositionally biased region" description="Basic residues" evidence="3">
    <location>
        <begin position="54"/>
        <end position="63"/>
    </location>
</feature>
<feature type="domain" description="SH2" evidence="4">
    <location>
        <begin position="136"/>
        <end position="232"/>
    </location>
</feature>
<accession>A0AAD8ZT24</accession>
<evidence type="ECO:0000256" key="1">
    <source>
        <dbReference type="ARBA" id="ARBA00022999"/>
    </source>
</evidence>
<dbReference type="AlphaFoldDB" id="A0AAD8ZT24"/>
<feature type="compositionally biased region" description="Basic and acidic residues" evidence="3">
    <location>
        <begin position="260"/>
        <end position="280"/>
    </location>
</feature>
<dbReference type="SMART" id="SM00252">
    <property type="entry name" value="SH2"/>
    <property type="match status" value="1"/>
</dbReference>
<feature type="compositionally biased region" description="Polar residues" evidence="3">
    <location>
        <begin position="521"/>
        <end position="536"/>
    </location>
</feature>
<feature type="region of interest" description="Disordered" evidence="3">
    <location>
        <begin position="1"/>
        <end position="20"/>
    </location>
</feature>
<name>A0AAD8ZT24_9TELE</name>
<dbReference type="InterPro" id="IPR000980">
    <property type="entry name" value="SH2"/>
</dbReference>
<evidence type="ECO:0000313" key="6">
    <source>
        <dbReference type="Proteomes" id="UP001239994"/>
    </source>
</evidence>
<evidence type="ECO:0000256" key="3">
    <source>
        <dbReference type="SAM" id="MobiDB-lite"/>
    </source>
</evidence>
<dbReference type="PRINTS" id="PR00401">
    <property type="entry name" value="SH2DOMAIN"/>
</dbReference>
<feature type="region of interest" description="Disordered" evidence="3">
    <location>
        <begin position="30"/>
        <end position="86"/>
    </location>
</feature>
<evidence type="ECO:0000259" key="4">
    <source>
        <dbReference type="PROSITE" id="PS50001"/>
    </source>
</evidence>
<comment type="caution">
    <text evidence="5">The sequence shown here is derived from an EMBL/GenBank/DDBJ whole genome shotgun (WGS) entry which is preliminary data.</text>
</comment>
<evidence type="ECO:0000313" key="5">
    <source>
        <dbReference type="EMBL" id="KAK1804714.1"/>
    </source>
</evidence>
<proteinExistence type="predicted"/>